<dbReference type="PANTHER" id="PTHR30189:SF1">
    <property type="entry name" value="LPS-ASSEMBLY PROTEIN LPTD"/>
    <property type="match status" value="1"/>
</dbReference>
<evidence type="ECO:0000313" key="1">
    <source>
        <dbReference type="EMBL" id="QOQ88545.1"/>
    </source>
</evidence>
<dbReference type="HAMAP" id="MF_01411">
    <property type="entry name" value="LPS_assembly_LptD"/>
    <property type="match status" value="1"/>
</dbReference>
<gene>
    <name evidence="1" type="ORF">IMC75_06235</name>
</gene>
<dbReference type="PANTHER" id="PTHR30189">
    <property type="entry name" value="LPS-ASSEMBLY PROTEIN"/>
    <property type="match status" value="1"/>
</dbReference>
<name>A0ABX6TSG6_9BACT</name>
<reference evidence="1 2" key="1">
    <citation type="submission" date="2020-10" db="EMBL/GenBank/DDBJ databases">
        <title>Campylobacter and Helicobacter PacBio genomes.</title>
        <authorList>
            <person name="Lane C."/>
        </authorList>
    </citation>
    <scope>NUCLEOTIDE SEQUENCE [LARGE SCALE GENOMIC DNA]</scope>
    <source>
        <strain evidence="1 2">2016D-0074</strain>
    </source>
</reference>
<organism evidence="1 2">
    <name type="scientific">Campylobacter peloridis</name>
    <dbReference type="NCBI Taxonomy" id="488546"/>
    <lineage>
        <taxon>Bacteria</taxon>
        <taxon>Pseudomonadati</taxon>
        <taxon>Campylobacterota</taxon>
        <taxon>Epsilonproteobacteria</taxon>
        <taxon>Campylobacterales</taxon>
        <taxon>Campylobacteraceae</taxon>
        <taxon>Campylobacter</taxon>
    </lineage>
</organism>
<dbReference type="EMBL" id="CP063079">
    <property type="protein sequence ID" value="QOQ88545.1"/>
    <property type="molecule type" value="Genomic_DNA"/>
</dbReference>
<proteinExistence type="inferred from homology"/>
<dbReference type="Proteomes" id="UP000595070">
    <property type="component" value="Chromosome"/>
</dbReference>
<dbReference type="InterPro" id="IPR020889">
    <property type="entry name" value="LipoPS_assembly_LptD"/>
</dbReference>
<sequence>MRKILLSLVCVSSIYASKVDIYALDVVKKQDIIEAKNNVVVVSDFYLITASEAKYNETTKDLELFGDVNILRGQKERTHSTYTKINLKDNSTAFKNLFFSNNDLEVWLQCHKAKFDNKFFITENSVVSSCNVEKPDWEIRFDEGKLNRESNFLHLYNAKLYVKNTPIMYLPYFGFSVDTRRKSGLLVPELVLKQSEGLYYNQPVYYVIDDNADLQVEPQIRTKRGYGIYTTLRFIDSLHSQGEISGGIFGEKSSYKREENLKNKEHYGLEIKYANEDLFKSLLKDDYQEGLWIDATYLNDVDYMNLSSKINTQASLVTSKINYFLSDEDNYYGVYAKYYIDTSKISNKDTMQEYPSLQYHRYLNGFFDNYIQYSIDSSFHRYYRQVGIYAKTLNFDIPLIYHASFLDDFLNFTFTERIYANFVDYSNTDLKNQEHLFRNSHNFSLYSDLSKSYKNFYHTLYMGLNYYLPGAKSGSITEDFIGIKNDPEQFNFAISQYFYNALGKKKLFHSLVAKYYTDEKDFGGFDNIIEYFYSDNISFRNESRYLGVEEKFDRVFSEALFDYYDWKISLNHAYRIYENEKYNFLGTKAQYDINVNYKIFGGLWFDLNKNPEKWELGYTYQRKCWNYSLMYRKDISPKLTSGGISAKDQSGLYFMFNFYPIGGVAYDFSLEESEKSI</sequence>
<accession>A0ABX6TSG6</accession>
<protein>
    <submittedName>
        <fullName evidence="1">LPS-assembly protein LptD</fullName>
    </submittedName>
</protein>
<keyword evidence="2" id="KW-1185">Reference proteome</keyword>
<dbReference type="InterPro" id="IPR050218">
    <property type="entry name" value="LptD"/>
</dbReference>
<evidence type="ECO:0000313" key="2">
    <source>
        <dbReference type="Proteomes" id="UP000595070"/>
    </source>
</evidence>